<dbReference type="InterPro" id="IPR000212">
    <property type="entry name" value="DNA_helicase_UvrD/REP"/>
</dbReference>
<protein>
    <submittedName>
        <fullName evidence="9">UvrD-like helicase C-terminal domain-containing protein</fullName>
    </submittedName>
</protein>
<dbReference type="GO" id="GO:0043138">
    <property type="term" value="F:3'-5' DNA helicase activity"/>
    <property type="evidence" value="ECO:0007669"/>
    <property type="project" value="TreeGrafter"/>
</dbReference>
<organism evidence="9 10">
    <name type="scientific">Saccharopolyspora shandongensis</name>
    <dbReference type="NCBI Taxonomy" id="418495"/>
    <lineage>
        <taxon>Bacteria</taxon>
        <taxon>Bacillati</taxon>
        <taxon>Actinomycetota</taxon>
        <taxon>Actinomycetes</taxon>
        <taxon>Pseudonocardiales</taxon>
        <taxon>Pseudonocardiaceae</taxon>
        <taxon>Saccharopolyspora</taxon>
    </lineage>
</organism>
<feature type="domain" description="UvrD-like helicase ATP-binding" evidence="8">
    <location>
        <begin position="8"/>
        <end position="291"/>
    </location>
</feature>
<dbReference type="Gene3D" id="1.10.10.160">
    <property type="match status" value="1"/>
</dbReference>
<evidence type="ECO:0000256" key="2">
    <source>
        <dbReference type="ARBA" id="ARBA00022801"/>
    </source>
</evidence>
<keyword evidence="1 6" id="KW-0547">Nucleotide-binding</keyword>
<evidence type="ECO:0000256" key="3">
    <source>
        <dbReference type="ARBA" id="ARBA00022806"/>
    </source>
</evidence>
<dbReference type="OrthoDB" id="9810135at2"/>
<keyword evidence="5" id="KW-0238">DNA-binding</keyword>
<keyword evidence="4 6" id="KW-0067">ATP-binding</keyword>
<dbReference type="EMBL" id="FNOK01000033">
    <property type="protein sequence ID" value="SDY70591.1"/>
    <property type="molecule type" value="Genomic_DNA"/>
</dbReference>
<dbReference type="GO" id="GO:0016787">
    <property type="term" value="F:hydrolase activity"/>
    <property type="evidence" value="ECO:0007669"/>
    <property type="project" value="UniProtKB-UniRule"/>
</dbReference>
<dbReference type="GO" id="GO:0003677">
    <property type="term" value="F:DNA binding"/>
    <property type="evidence" value="ECO:0007669"/>
    <property type="project" value="UniProtKB-KW"/>
</dbReference>
<dbReference type="PROSITE" id="PS51198">
    <property type="entry name" value="UVRD_HELICASE_ATP_BIND"/>
    <property type="match status" value="1"/>
</dbReference>
<keyword evidence="10" id="KW-1185">Reference proteome</keyword>
<dbReference type="PANTHER" id="PTHR11070:SF2">
    <property type="entry name" value="ATP-DEPENDENT DNA HELICASE SRS2"/>
    <property type="match status" value="1"/>
</dbReference>
<evidence type="ECO:0000313" key="10">
    <source>
        <dbReference type="Proteomes" id="UP000199529"/>
    </source>
</evidence>
<dbReference type="Proteomes" id="UP000199529">
    <property type="component" value="Unassembled WGS sequence"/>
</dbReference>
<dbReference type="RefSeq" id="WP_093271361.1">
    <property type="nucleotide sequence ID" value="NZ_FNOK01000033.1"/>
</dbReference>
<evidence type="ECO:0000256" key="6">
    <source>
        <dbReference type="PROSITE-ProRule" id="PRU00560"/>
    </source>
</evidence>
<dbReference type="GO" id="GO:0000725">
    <property type="term" value="P:recombinational repair"/>
    <property type="evidence" value="ECO:0007669"/>
    <property type="project" value="TreeGrafter"/>
</dbReference>
<reference evidence="10" key="1">
    <citation type="submission" date="2016-10" db="EMBL/GenBank/DDBJ databases">
        <authorList>
            <person name="Varghese N."/>
            <person name="Submissions S."/>
        </authorList>
    </citation>
    <scope>NUCLEOTIDE SEQUENCE [LARGE SCALE GENOMIC DNA]</scope>
    <source>
        <strain evidence="10">CGMCC 4.3530</strain>
    </source>
</reference>
<name>A0A1H3M1K6_9PSEU</name>
<dbReference type="PANTHER" id="PTHR11070">
    <property type="entry name" value="UVRD / RECB / PCRA DNA HELICASE FAMILY MEMBER"/>
    <property type="match status" value="1"/>
</dbReference>
<evidence type="ECO:0000256" key="5">
    <source>
        <dbReference type="ARBA" id="ARBA00023125"/>
    </source>
</evidence>
<dbReference type="InterPro" id="IPR027417">
    <property type="entry name" value="P-loop_NTPase"/>
</dbReference>
<dbReference type="STRING" id="418495.SAMN05216215_103318"/>
<evidence type="ECO:0000259" key="8">
    <source>
        <dbReference type="PROSITE" id="PS51198"/>
    </source>
</evidence>
<dbReference type="GO" id="GO:0005524">
    <property type="term" value="F:ATP binding"/>
    <property type="evidence" value="ECO:0007669"/>
    <property type="project" value="UniProtKB-UniRule"/>
</dbReference>
<sequence>MTSIEQRRTLAIKQQQRVVDTAAPMYVQACPGAGKTRVIVERHLTRPTTGARRGRALVSFTNVACAEIQQRCTKSTRGDLLRFPHFVGTIDTFLWRYLVRPFIEPDRRRHRIDSWDRINAVVTVRGKSHDHKIRLSDFQFRHDLDTGQCTAQVQQSNRVYPVLRQLKEEGLVQQAEVEAVRIRTDYARHRGYVTGHEIRVLARHYLRTRHADVVSLLRTRFEEIIIDEAQDCSNLDLAILEDLRDGYIPLVFIGDPDQAIYEFRGAEPDSVRAFGATLTEPIELTGNWRSTPAICQTAATLRPRRFARPADDPIGDHHDDAMGVLLIRANAPSEVDAAVTTFIAQARDLDIPAEQQLVLAHAGRRLPKGSASSSQPPASPAAARVAWAAAVLSDSPPQRTRDVAYDILERALITFWYSDTDGATIDVLCDRYGLDRIAFRRQAARAGSRLPGVDQGTFTEWCKAANSVLKQHPPNPGQTRASQSGSLRAGTAKSKAPRKVAAVSAGGGAGEIRASVIHQVKGEQADAVLVIVPEDDRTTGMVDAWRSGEHPPEVAESLRVLYVAVTRARRLLALALPDSVYEPVQNHLKAEGVTTLTAET</sequence>
<accession>A0A1H3M1K6</accession>
<proteinExistence type="predicted"/>
<feature type="binding site" evidence="6">
    <location>
        <begin position="29"/>
        <end position="36"/>
    </location>
    <ligand>
        <name>ATP</name>
        <dbReference type="ChEBI" id="CHEBI:30616"/>
    </ligand>
</feature>
<gene>
    <name evidence="9" type="ORF">SAMN05216215_103318</name>
</gene>
<dbReference type="SUPFAM" id="SSF52540">
    <property type="entry name" value="P-loop containing nucleoside triphosphate hydrolases"/>
    <property type="match status" value="1"/>
</dbReference>
<evidence type="ECO:0000256" key="4">
    <source>
        <dbReference type="ARBA" id="ARBA00022840"/>
    </source>
</evidence>
<dbReference type="InterPro" id="IPR014016">
    <property type="entry name" value="UvrD-like_ATP-bd"/>
</dbReference>
<dbReference type="AlphaFoldDB" id="A0A1H3M1K6"/>
<evidence type="ECO:0000256" key="1">
    <source>
        <dbReference type="ARBA" id="ARBA00022741"/>
    </source>
</evidence>
<keyword evidence="3 6" id="KW-0347">Helicase</keyword>
<feature type="region of interest" description="Disordered" evidence="7">
    <location>
        <begin position="468"/>
        <end position="499"/>
    </location>
</feature>
<evidence type="ECO:0000256" key="7">
    <source>
        <dbReference type="SAM" id="MobiDB-lite"/>
    </source>
</evidence>
<evidence type="ECO:0000313" key="9">
    <source>
        <dbReference type="EMBL" id="SDY70591.1"/>
    </source>
</evidence>
<dbReference type="Gene3D" id="3.40.50.300">
    <property type="entry name" value="P-loop containing nucleotide triphosphate hydrolases"/>
    <property type="match status" value="2"/>
</dbReference>
<dbReference type="Pfam" id="PF00580">
    <property type="entry name" value="UvrD-helicase"/>
    <property type="match status" value="1"/>
</dbReference>
<dbReference type="InterPro" id="IPR013986">
    <property type="entry name" value="DExx_box_DNA_helicase_dom_sf"/>
</dbReference>
<feature type="compositionally biased region" description="Polar residues" evidence="7">
    <location>
        <begin position="477"/>
        <end position="486"/>
    </location>
</feature>
<keyword evidence="2 6" id="KW-0378">Hydrolase</keyword>